<dbReference type="RefSeq" id="WP_377491170.1">
    <property type="nucleotide sequence ID" value="NZ_JBHUOX010000032.1"/>
</dbReference>
<evidence type="ECO:0008006" key="3">
    <source>
        <dbReference type="Google" id="ProtNLM"/>
    </source>
</evidence>
<organism evidence="1 2">
    <name type="scientific">Pontibacter toksunensis</name>
    <dbReference type="NCBI Taxonomy" id="1332631"/>
    <lineage>
        <taxon>Bacteria</taxon>
        <taxon>Pseudomonadati</taxon>
        <taxon>Bacteroidota</taxon>
        <taxon>Cytophagia</taxon>
        <taxon>Cytophagales</taxon>
        <taxon>Hymenobacteraceae</taxon>
        <taxon>Pontibacter</taxon>
    </lineage>
</organism>
<gene>
    <name evidence="1" type="ORF">ACFS7Z_24555</name>
</gene>
<evidence type="ECO:0000313" key="2">
    <source>
        <dbReference type="Proteomes" id="UP001597641"/>
    </source>
</evidence>
<name>A0ABW6C2Z6_9BACT</name>
<reference evidence="2" key="1">
    <citation type="journal article" date="2019" name="Int. J. Syst. Evol. Microbiol.">
        <title>The Global Catalogue of Microorganisms (GCM) 10K type strain sequencing project: providing services to taxonomists for standard genome sequencing and annotation.</title>
        <authorList>
            <consortium name="The Broad Institute Genomics Platform"/>
            <consortium name="The Broad Institute Genome Sequencing Center for Infectious Disease"/>
            <person name="Wu L."/>
            <person name="Ma J."/>
        </authorList>
    </citation>
    <scope>NUCLEOTIDE SEQUENCE [LARGE SCALE GENOMIC DNA]</scope>
    <source>
        <strain evidence="2">KCTC 23984</strain>
    </source>
</reference>
<dbReference type="Proteomes" id="UP001597641">
    <property type="component" value="Unassembled WGS sequence"/>
</dbReference>
<evidence type="ECO:0000313" key="1">
    <source>
        <dbReference type="EMBL" id="MFD3003551.1"/>
    </source>
</evidence>
<protein>
    <recommendedName>
        <fullName evidence="3">Concanavalin A-like lectin/glucanase superfamily protein</fullName>
    </recommendedName>
</protein>
<comment type="caution">
    <text evidence="1">The sequence shown here is derived from an EMBL/GenBank/DDBJ whole genome shotgun (WGS) entry which is preliminary data.</text>
</comment>
<proteinExistence type="predicted"/>
<accession>A0ABW6C2Z6</accession>
<dbReference type="SUPFAM" id="SSF49899">
    <property type="entry name" value="Concanavalin A-like lectins/glucanases"/>
    <property type="match status" value="1"/>
</dbReference>
<dbReference type="InterPro" id="IPR013320">
    <property type="entry name" value="ConA-like_dom_sf"/>
</dbReference>
<dbReference type="EMBL" id="JBHUOX010000032">
    <property type="protein sequence ID" value="MFD3003551.1"/>
    <property type="molecule type" value="Genomic_DNA"/>
</dbReference>
<dbReference type="Gene3D" id="2.60.120.200">
    <property type="match status" value="1"/>
</dbReference>
<keyword evidence="2" id="KW-1185">Reference proteome</keyword>
<sequence length="212" mass="23640">MSWMYGDYYDWIVSASRPKGYATGIRTNMAIPTGNIDLKKRLLKTKTFAKVTPEDKYKIAVPKTKAFSLTLTLLLDSAAYYGQLVKFAGLTYHVPKEERAKPYLQSGGKIYASTNVLGNSDGWQKKARGTGGQWYAPEKLETFQLAISYQDGVLRTYINGLVDQFVEIPALQLSEVTVGGFTGAVHDVKIYGRVLSQDEIKALRKNQIPTIN</sequence>